<evidence type="ECO:0000313" key="10">
    <source>
        <dbReference type="EMBL" id="CAG5135936.1"/>
    </source>
</evidence>
<protein>
    <recommendedName>
        <fullName evidence="9">D-dopachrome decarboxylase</fullName>
        <ecNumber evidence="9">4.1.1.84</ecNumber>
    </recommendedName>
</protein>
<dbReference type="InterPro" id="IPR014347">
    <property type="entry name" value="Tautomerase/MIF_sf"/>
</dbReference>
<dbReference type="OrthoDB" id="6080988at2759"/>
<dbReference type="Pfam" id="PF01187">
    <property type="entry name" value="MIF"/>
    <property type="match status" value="1"/>
</dbReference>
<dbReference type="GO" id="GO:0005615">
    <property type="term" value="C:extracellular space"/>
    <property type="evidence" value="ECO:0007669"/>
    <property type="project" value="TreeGrafter"/>
</dbReference>
<evidence type="ECO:0000256" key="4">
    <source>
        <dbReference type="ARBA" id="ARBA00022490"/>
    </source>
</evidence>
<dbReference type="PANTHER" id="PTHR11954">
    <property type="entry name" value="D-DOPACHROME DECARBOXYLASE"/>
    <property type="match status" value="1"/>
</dbReference>
<evidence type="ECO:0000256" key="6">
    <source>
        <dbReference type="ARBA" id="ARBA00023101"/>
    </source>
</evidence>
<dbReference type="InterPro" id="IPR001398">
    <property type="entry name" value="Macrophage_inhib_fac"/>
</dbReference>
<dbReference type="EC" id="4.1.1.84" evidence="9"/>
<dbReference type="Proteomes" id="UP000678393">
    <property type="component" value="Unassembled WGS sequence"/>
</dbReference>
<keyword evidence="7" id="KW-0456">Lyase</keyword>
<gene>
    <name evidence="10" type="ORF">CUNI_LOCUS21494</name>
</gene>
<comment type="function">
    <text evidence="8">Tautomerization of D-dopachrome with decarboxylation to give 5,6-dihydroxyindole (DHI).</text>
</comment>
<keyword evidence="6" id="KW-0470">Melanin biosynthesis</keyword>
<dbReference type="GO" id="GO:0050178">
    <property type="term" value="F:phenylpyruvate tautomerase activity"/>
    <property type="evidence" value="ECO:0007669"/>
    <property type="project" value="TreeGrafter"/>
</dbReference>
<evidence type="ECO:0000256" key="3">
    <source>
        <dbReference type="ARBA" id="ARBA00011233"/>
    </source>
</evidence>
<dbReference type="GO" id="GO:0005737">
    <property type="term" value="C:cytoplasm"/>
    <property type="evidence" value="ECO:0007669"/>
    <property type="project" value="UniProtKB-SubCell"/>
</dbReference>
<dbReference type="PANTHER" id="PTHR11954:SF22">
    <property type="entry name" value="D-DOPACHROME DECARBOXYLASE"/>
    <property type="match status" value="1"/>
</dbReference>
<comment type="caution">
    <text evidence="10">The sequence shown here is derived from an EMBL/GenBank/DDBJ whole genome shotgun (WGS) entry which is preliminary data.</text>
</comment>
<dbReference type="GO" id="GO:0042438">
    <property type="term" value="P:melanin biosynthetic process"/>
    <property type="evidence" value="ECO:0007669"/>
    <property type="project" value="UniProtKB-KW"/>
</dbReference>
<dbReference type="AlphaFoldDB" id="A0A8S4AAD5"/>
<accession>A0A8S4AAD5</accession>
<dbReference type="SUPFAM" id="SSF55331">
    <property type="entry name" value="Tautomerase/MIF"/>
    <property type="match status" value="1"/>
</dbReference>
<evidence type="ECO:0000256" key="1">
    <source>
        <dbReference type="ARBA" id="ARBA00004496"/>
    </source>
</evidence>
<dbReference type="EMBL" id="CAJHNH020008473">
    <property type="protein sequence ID" value="CAG5135936.1"/>
    <property type="molecule type" value="Genomic_DNA"/>
</dbReference>
<keyword evidence="5" id="KW-0007">Acetylation</keyword>
<dbReference type="GO" id="GO:0033981">
    <property type="term" value="F:D-dopachrome decarboxylase activity"/>
    <property type="evidence" value="ECO:0007669"/>
    <property type="project" value="UniProtKB-EC"/>
</dbReference>
<evidence type="ECO:0000256" key="7">
    <source>
        <dbReference type="ARBA" id="ARBA00023239"/>
    </source>
</evidence>
<comment type="subcellular location">
    <subcellularLocation>
        <location evidence="1">Cytoplasm</location>
    </subcellularLocation>
</comment>
<proteinExistence type="inferred from homology"/>
<comment type="similarity">
    <text evidence="2">Belongs to the MIF family.</text>
</comment>
<organism evidence="10 11">
    <name type="scientific">Candidula unifasciata</name>
    <dbReference type="NCBI Taxonomy" id="100452"/>
    <lineage>
        <taxon>Eukaryota</taxon>
        <taxon>Metazoa</taxon>
        <taxon>Spiralia</taxon>
        <taxon>Lophotrochozoa</taxon>
        <taxon>Mollusca</taxon>
        <taxon>Gastropoda</taxon>
        <taxon>Heterobranchia</taxon>
        <taxon>Euthyneura</taxon>
        <taxon>Panpulmonata</taxon>
        <taxon>Eupulmonata</taxon>
        <taxon>Stylommatophora</taxon>
        <taxon>Helicina</taxon>
        <taxon>Helicoidea</taxon>
        <taxon>Geomitridae</taxon>
        <taxon>Candidula</taxon>
    </lineage>
</organism>
<keyword evidence="4" id="KW-0963">Cytoplasm</keyword>
<evidence type="ECO:0000256" key="9">
    <source>
        <dbReference type="ARBA" id="ARBA00038884"/>
    </source>
</evidence>
<evidence type="ECO:0000256" key="2">
    <source>
        <dbReference type="ARBA" id="ARBA00005851"/>
    </source>
</evidence>
<sequence length="108" mass="11963">MPLIYLHTNLEASALKDGIELRIAKTVGDIIDKPIENMLTIIVPGVRLLRQETTEPAATLNIYSVGSFDSTRNATYTPAVKQLVKSELGIPEERIIVVYHDLDINFVG</sequence>
<dbReference type="Gene3D" id="3.30.429.10">
    <property type="entry name" value="Macrophage Migration Inhibitory Factor"/>
    <property type="match status" value="1"/>
</dbReference>
<evidence type="ECO:0000256" key="8">
    <source>
        <dbReference type="ARBA" id="ARBA00037460"/>
    </source>
</evidence>
<keyword evidence="11" id="KW-1185">Reference proteome</keyword>
<name>A0A8S4AAD5_9EUPU</name>
<reference evidence="10" key="1">
    <citation type="submission" date="2021-04" db="EMBL/GenBank/DDBJ databases">
        <authorList>
            <consortium name="Molecular Ecology Group"/>
        </authorList>
    </citation>
    <scope>NUCLEOTIDE SEQUENCE</scope>
</reference>
<comment type="subunit">
    <text evidence="3">Homotrimer.</text>
</comment>
<evidence type="ECO:0000313" key="11">
    <source>
        <dbReference type="Proteomes" id="UP000678393"/>
    </source>
</evidence>
<evidence type="ECO:0000256" key="5">
    <source>
        <dbReference type="ARBA" id="ARBA00022990"/>
    </source>
</evidence>